<evidence type="ECO:0000256" key="1">
    <source>
        <dbReference type="SAM" id="MobiDB-lite"/>
    </source>
</evidence>
<evidence type="ECO:0000313" key="3">
    <source>
        <dbReference type="Proteomes" id="UP000799439"/>
    </source>
</evidence>
<sequence length="215" mass="24061">MYVVIGVTHFQVPNEMLLQSCKLLLVEWSGDWAEAIENCAWWTGRMLGTSFGPFLRSRTHPVRMIAALTRGTNPSTTKLSGREVRSLGNGCRPSRSRVSPGLRPWSVSLDFSTGCGRTCSRDKSGYVNVKTRPDPSRAKLVSSVETPCFANRHSRNDENVQPDHPVSEHYMYADLRFVPNQRQPCFDRLTEVSLGQTTGTMLAWRGIVAFIVIVS</sequence>
<gene>
    <name evidence="2" type="ORF">K461DRAFT_74739</name>
</gene>
<proteinExistence type="predicted"/>
<comment type="caution">
    <text evidence="2">The sequence shown here is derived from an EMBL/GenBank/DDBJ whole genome shotgun (WGS) entry which is preliminary data.</text>
</comment>
<dbReference type="EMBL" id="ML996082">
    <property type="protein sequence ID" value="KAF2155506.1"/>
    <property type="molecule type" value="Genomic_DNA"/>
</dbReference>
<keyword evidence="3" id="KW-1185">Reference proteome</keyword>
<name>A0A9P4J5K7_9PEZI</name>
<organism evidence="2 3">
    <name type="scientific">Myriangium duriaei CBS 260.36</name>
    <dbReference type="NCBI Taxonomy" id="1168546"/>
    <lineage>
        <taxon>Eukaryota</taxon>
        <taxon>Fungi</taxon>
        <taxon>Dikarya</taxon>
        <taxon>Ascomycota</taxon>
        <taxon>Pezizomycotina</taxon>
        <taxon>Dothideomycetes</taxon>
        <taxon>Dothideomycetidae</taxon>
        <taxon>Myriangiales</taxon>
        <taxon>Myriangiaceae</taxon>
        <taxon>Myriangium</taxon>
    </lineage>
</organism>
<evidence type="ECO:0000313" key="2">
    <source>
        <dbReference type="EMBL" id="KAF2155506.1"/>
    </source>
</evidence>
<protein>
    <submittedName>
        <fullName evidence="2">Uncharacterized protein</fullName>
    </submittedName>
</protein>
<dbReference type="Proteomes" id="UP000799439">
    <property type="component" value="Unassembled WGS sequence"/>
</dbReference>
<dbReference type="AlphaFoldDB" id="A0A9P4J5K7"/>
<accession>A0A9P4J5K7</accession>
<reference evidence="2" key="1">
    <citation type="journal article" date="2020" name="Stud. Mycol.">
        <title>101 Dothideomycetes genomes: a test case for predicting lifestyles and emergence of pathogens.</title>
        <authorList>
            <person name="Haridas S."/>
            <person name="Albert R."/>
            <person name="Binder M."/>
            <person name="Bloem J."/>
            <person name="Labutti K."/>
            <person name="Salamov A."/>
            <person name="Andreopoulos B."/>
            <person name="Baker S."/>
            <person name="Barry K."/>
            <person name="Bills G."/>
            <person name="Bluhm B."/>
            <person name="Cannon C."/>
            <person name="Castanera R."/>
            <person name="Culley D."/>
            <person name="Daum C."/>
            <person name="Ezra D."/>
            <person name="Gonzalez J."/>
            <person name="Henrissat B."/>
            <person name="Kuo A."/>
            <person name="Liang C."/>
            <person name="Lipzen A."/>
            <person name="Lutzoni F."/>
            <person name="Magnuson J."/>
            <person name="Mondo S."/>
            <person name="Nolan M."/>
            <person name="Ohm R."/>
            <person name="Pangilinan J."/>
            <person name="Park H.-J."/>
            <person name="Ramirez L."/>
            <person name="Alfaro M."/>
            <person name="Sun H."/>
            <person name="Tritt A."/>
            <person name="Yoshinaga Y."/>
            <person name="Zwiers L.-H."/>
            <person name="Turgeon B."/>
            <person name="Goodwin S."/>
            <person name="Spatafora J."/>
            <person name="Crous P."/>
            <person name="Grigoriev I."/>
        </authorList>
    </citation>
    <scope>NUCLEOTIDE SEQUENCE</scope>
    <source>
        <strain evidence="2">CBS 260.36</strain>
    </source>
</reference>
<feature type="region of interest" description="Disordered" evidence="1">
    <location>
        <begin position="72"/>
        <end position="95"/>
    </location>
</feature>